<dbReference type="InParanoid" id="A0A1Q3DDE6"/>
<feature type="non-terminal residue" evidence="1">
    <location>
        <position position="1"/>
    </location>
</feature>
<evidence type="ECO:0000313" key="1">
    <source>
        <dbReference type="EMBL" id="GAV90556.1"/>
    </source>
</evidence>
<protein>
    <submittedName>
        <fullName evidence="1">Uncharacterized protein</fullName>
    </submittedName>
</protein>
<dbReference type="STRING" id="3775.A0A1Q3DDE6"/>
<organism evidence="1 2">
    <name type="scientific">Cephalotus follicularis</name>
    <name type="common">Albany pitcher plant</name>
    <dbReference type="NCBI Taxonomy" id="3775"/>
    <lineage>
        <taxon>Eukaryota</taxon>
        <taxon>Viridiplantae</taxon>
        <taxon>Streptophyta</taxon>
        <taxon>Embryophyta</taxon>
        <taxon>Tracheophyta</taxon>
        <taxon>Spermatophyta</taxon>
        <taxon>Magnoliopsida</taxon>
        <taxon>eudicotyledons</taxon>
        <taxon>Gunneridae</taxon>
        <taxon>Pentapetalae</taxon>
        <taxon>rosids</taxon>
        <taxon>fabids</taxon>
        <taxon>Oxalidales</taxon>
        <taxon>Cephalotaceae</taxon>
        <taxon>Cephalotus</taxon>
    </lineage>
</organism>
<reference evidence="2" key="1">
    <citation type="submission" date="2016-04" db="EMBL/GenBank/DDBJ databases">
        <title>Cephalotus genome sequencing.</title>
        <authorList>
            <person name="Fukushima K."/>
            <person name="Hasebe M."/>
            <person name="Fang X."/>
        </authorList>
    </citation>
    <scope>NUCLEOTIDE SEQUENCE [LARGE SCALE GENOMIC DNA]</scope>
    <source>
        <strain evidence="2">cv. St1</strain>
    </source>
</reference>
<dbReference type="AlphaFoldDB" id="A0A1Q3DDE6"/>
<accession>A0A1Q3DDE6</accession>
<name>A0A1Q3DDE6_CEPFO</name>
<dbReference type="InterPro" id="IPR036410">
    <property type="entry name" value="HSP_DnaJ_Cys-rich_dom_sf"/>
</dbReference>
<keyword evidence="2" id="KW-1185">Reference proteome</keyword>
<sequence>QQPRPVACSSCNSKGQVDCKWCGGTGFFIIGDNMLCQVHSKDTSCLICAGKGSRCCSDCKGTGFRAKWLGDPPISK</sequence>
<dbReference type="OrthoDB" id="535916at2759"/>
<dbReference type="SUPFAM" id="SSF57938">
    <property type="entry name" value="DnaJ/Hsp40 cysteine-rich domain"/>
    <property type="match status" value="1"/>
</dbReference>
<comment type="caution">
    <text evidence="1">The sequence shown here is derived from an EMBL/GenBank/DDBJ whole genome shotgun (WGS) entry which is preliminary data.</text>
</comment>
<gene>
    <name evidence="1" type="ORF">CFOL_v3_33965</name>
</gene>
<evidence type="ECO:0000313" key="2">
    <source>
        <dbReference type="Proteomes" id="UP000187406"/>
    </source>
</evidence>
<proteinExistence type="predicted"/>
<dbReference type="FunCoup" id="A0A1Q3DDE6">
    <property type="interactions" value="657"/>
</dbReference>
<dbReference type="EMBL" id="BDDD01006381">
    <property type="protein sequence ID" value="GAV90556.1"/>
    <property type="molecule type" value="Genomic_DNA"/>
</dbReference>
<dbReference type="Proteomes" id="UP000187406">
    <property type="component" value="Unassembled WGS sequence"/>
</dbReference>